<gene>
    <name evidence="2" type="ORF">HDU87_000136</name>
</gene>
<feature type="domain" description="VOC" evidence="1">
    <location>
        <begin position="1"/>
        <end position="122"/>
    </location>
</feature>
<dbReference type="AlphaFoldDB" id="A0AAD5TU87"/>
<dbReference type="PANTHER" id="PTHR35006">
    <property type="entry name" value="GLYOXALASE FAMILY PROTEIN (AFU_ORTHOLOGUE AFUA_5G14830)"/>
    <property type="match status" value="1"/>
</dbReference>
<evidence type="ECO:0000313" key="2">
    <source>
        <dbReference type="EMBL" id="KAJ3185513.1"/>
    </source>
</evidence>
<evidence type="ECO:0000313" key="3">
    <source>
        <dbReference type="Proteomes" id="UP001212152"/>
    </source>
</evidence>
<dbReference type="SUPFAM" id="SSF54593">
    <property type="entry name" value="Glyoxalase/Bleomycin resistance protein/Dihydroxybiphenyl dioxygenase"/>
    <property type="match status" value="1"/>
</dbReference>
<sequence>MIDHVSLPVTNMARSKAFYAAALAPLKYSILMDFGVAVGLGADGKPDFWLGQAPAGSNPASTPVHIAFRGDSRALVDATYEAAIAAGGKDNGKPGLRTQYHPTYYGAFITDPDGHNFEIVNHCEPGTV</sequence>
<dbReference type="InterPro" id="IPR029068">
    <property type="entry name" value="Glyas_Bleomycin-R_OHBP_Dase"/>
</dbReference>
<organism evidence="2 3">
    <name type="scientific">Geranomyces variabilis</name>
    <dbReference type="NCBI Taxonomy" id="109894"/>
    <lineage>
        <taxon>Eukaryota</taxon>
        <taxon>Fungi</taxon>
        <taxon>Fungi incertae sedis</taxon>
        <taxon>Chytridiomycota</taxon>
        <taxon>Chytridiomycota incertae sedis</taxon>
        <taxon>Chytridiomycetes</taxon>
        <taxon>Spizellomycetales</taxon>
        <taxon>Powellomycetaceae</taxon>
        <taxon>Geranomyces</taxon>
    </lineage>
</organism>
<dbReference type="Proteomes" id="UP001212152">
    <property type="component" value="Unassembled WGS sequence"/>
</dbReference>
<dbReference type="PROSITE" id="PS51819">
    <property type="entry name" value="VOC"/>
    <property type="match status" value="1"/>
</dbReference>
<evidence type="ECO:0000259" key="1">
    <source>
        <dbReference type="PROSITE" id="PS51819"/>
    </source>
</evidence>
<dbReference type="InterPro" id="IPR004360">
    <property type="entry name" value="Glyas_Fos-R_dOase_dom"/>
</dbReference>
<comment type="caution">
    <text evidence="2">The sequence shown here is derived from an EMBL/GenBank/DDBJ whole genome shotgun (WGS) entry which is preliminary data.</text>
</comment>
<protein>
    <recommendedName>
        <fullName evidence="1">VOC domain-containing protein</fullName>
    </recommendedName>
</protein>
<dbReference type="CDD" id="cd07262">
    <property type="entry name" value="VOC_like"/>
    <property type="match status" value="1"/>
</dbReference>
<dbReference type="EMBL" id="JADGJQ010000001">
    <property type="protein sequence ID" value="KAJ3185513.1"/>
    <property type="molecule type" value="Genomic_DNA"/>
</dbReference>
<dbReference type="Pfam" id="PF00903">
    <property type="entry name" value="Glyoxalase"/>
    <property type="match status" value="1"/>
</dbReference>
<dbReference type="InterPro" id="IPR037523">
    <property type="entry name" value="VOC_core"/>
</dbReference>
<name>A0AAD5TU87_9FUNG</name>
<dbReference type="Gene3D" id="3.10.180.10">
    <property type="entry name" value="2,3-Dihydroxybiphenyl 1,2-Dioxygenase, domain 1"/>
    <property type="match status" value="1"/>
</dbReference>
<dbReference type="PANTHER" id="PTHR35006:SF2">
    <property type="entry name" value="GLYOXALASE FAMILY PROTEIN (AFU_ORTHOLOGUE AFUA_5G14830)"/>
    <property type="match status" value="1"/>
</dbReference>
<proteinExistence type="predicted"/>
<keyword evidence="3" id="KW-1185">Reference proteome</keyword>
<reference evidence="2" key="1">
    <citation type="submission" date="2020-05" db="EMBL/GenBank/DDBJ databases">
        <title>Phylogenomic resolution of chytrid fungi.</title>
        <authorList>
            <person name="Stajich J.E."/>
            <person name="Amses K."/>
            <person name="Simmons R."/>
            <person name="Seto K."/>
            <person name="Myers J."/>
            <person name="Bonds A."/>
            <person name="Quandt C.A."/>
            <person name="Barry K."/>
            <person name="Liu P."/>
            <person name="Grigoriev I."/>
            <person name="Longcore J.E."/>
            <person name="James T.Y."/>
        </authorList>
    </citation>
    <scope>NUCLEOTIDE SEQUENCE</scope>
    <source>
        <strain evidence="2">JEL0379</strain>
    </source>
</reference>
<accession>A0AAD5TU87</accession>